<evidence type="ECO:0000313" key="3">
    <source>
        <dbReference type="Proteomes" id="UP000789845"/>
    </source>
</evidence>
<dbReference type="GO" id="GO:0003723">
    <property type="term" value="F:RNA binding"/>
    <property type="evidence" value="ECO:0007669"/>
    <property type="project" value="InterPro"/>
</dbReference>
<dbReference type="EMBL" id="CAKJTG010000016">
    <property type="protein sequence ID" value="CAG9609169.1"/>
    <property type="molecule type" value="Genomic_DNA"/>
</dbReference>
<dbReference type="Gene3D" id="3.50.40.10">
    <property type="entry name" value="Phenylalanyl-trna Synthetase, Chain B, domain 3"/>
    <property type="match status" value="1"/>
</dbReference>
<sequence>MEIKVSDKLNTLIPHFKIGVIHYKNITVSESPQMLKGRLRLFQESLYFDLENKNVTDLDGIKEWRQIFKTTGKDPNRYRPSVEALYRRIGKQNYIDSVQSAIDVNNFFSLQYQIPIGVYDTSKINGNVTVRIGHPGEEYVGLNGRLNSVEKLIVSADEDGAFGSPFVDSDRTPVKLETKSALQIVYLRPSLDLEESQKLTESLMNMFVQIHGGEGSYSILGH</sequence>
<proteinExistence type="predicted"/>
<accession>A0A9C7GAX6</accession>
<name>A0A9C7GAX6_9BACI</name>
<evidence type="ECO:0000313" key="2">
    <source>
        <dbReference type="EMBL" id="CAG9609169.1"/>
    </source>
</evidence>
<organism evidence="2 3">
    <name type="scientific">Pseudoneobacillus rhizosphaerae</name>
    <dbReference type="NCBI Taxonomy" id="2880968"/>
    <lineage>
        <taxon>Bacteria</taxon>
        <taxon>Bacillati</taxon>
        <taxon>Bacillota</taxon>
        <taxon>Bacilli</taxon>
        <taxon>Bacillales</taxon>
        <taxon>Bacillaceae</taxon>
        <taxon>Pseudoneobacillus</taxon>
    </lineage>
</organism>
<dbReference type="SMART" id="SM00873">
    <property type="entry name" value="B3_4"/>
    <property type="match status" value="1"/>
</dbReference>
<dbReference type="PANTHER" id="PTHR39209:SF2">
    <property type="entry name" value="CYTOPLASMIC PROTEIN"/>
    <property type="match status" value="1"/>
</dbReference>
<keyword evidence="3" id="KW-1185">Reference proteome</keyword>
<dbReference type="PANTHER" id="PTHR39209">
    <property type="match status" value="1"/>
</dbReference>
<dbReference type="InterPro" id="IPR005146">
    <property type="entry name" value="B3/B4_tRNA-bd"/>
</dbReference>
<comment type="caution">
    <text evidence="2">The sequence shown here is derived from an EMBL/GenBank/DDBJ whole genome shotgun (WGS) entry which is preliminary data.</text>
</comment>
<dbReference type="RefSeq" id="WP_230497405.1">
    <property type="nucleotide sequence ID" value="NZ_CAKJTG010000016.1"/>
</dbReference>
<feature type="domain" description="B3/B4 tRNA-binding" evidence="1">
    <location>
        <begin position="62"/>
        <end position="212"/>
    </location>
</feature>
<evidence type="ECO:0000259" key="1">
    <source>
        <dbReference type="SMART" id="SM00873"/>
    </source>
</evidence>
<dbReference type="SUPFAM" id="SSF56037">
    <property type="entry name" value="PheT/TilS domain"/>
    <property type="match status" value="1"/>
</dbReference>
<dbReference type="InterPro" id="IPR020825">
    <property type="entry name" value="Phe-tRNA_synthase-like_B3/B4"/>
</dbReference>
<gene>
    <name evidence="2" type="ORF">NEOCIP111885_02911</name>
</gene>
<dbReference type="Pfam" id="PF03483">
    <property type="entry name" value="B3_4"/>
    <property type="match status" value="1"/>
</dbReference>
<dbReference type="GO" id="GO:0004826">
    <property type="term" value="F:phenylalanine-tRNA ligase activity"/>
    <property type="evidence" value="ECO:0007669"/>
    <property type="project" value="InterPro"/>
</dbReference>
<dbReference type="AlphaFoldDB" id="A0A9C7GAX6"/>
<protein>
    <recommendedName>
        <fullName evidence="1">B3/B4 tRNA-binding domain-containing protein</fullName>
    </recommendedName>
</protein>
<dbReference type="Proteomes" id="UP000789845">
    <property type="component" value="Unassembled WGS sequence"/>
</dbReference>
<reference evidence="2" key="1">
    <citation type="submission" date="2021-10" db="EMBL/GenBank/DDBJ databases">
        <authorList>
            <person name="Criscuolo A."/>
        </authorList>
    </citation>
    <scope>NUCLEOTIDE SEQUENCE</scope>
    <source>
        <strain evidence="2">CIP111885</strain>
    </source>
</reference>